<dbReference type="EMBL" id="LS991953">
    <property type="protein sequence ID" value="SYV92687.1"/>
    <property type="molecule type" value="Genomic_DNA"/>
</dbReference>
<gene>
    <name evidence="2" type="ORF">NCTC10124_00414</name>
</gene>
<feature type="transmembrane region" description="Helical" evidence="1">
    <location>
        <begin position="12"/>
        <end position="33"/>
    </location>
</feature>
<protein>
    <submittedName>
        <fullName evidence="2">Uncharacterized protein</fullName>
    </submittedName>
</protein>
<proteinExistence type="predicted"/>
<dbReference type="Proteomes" id="UP000259328">
    <property type="component" value="Chromosome"/>
</dbReference>
<dbReference type="Gene3D" id="1.20.1730.10">
    <property type="entry name" value="Sodium/glucose cotransporter"/>
    <property type="match status" value="1"/>
</dbReference>
<sequence>MTTVSDVNPEFILLGLGIVVILITMFGGFKAVVW</sequence>
<feature type="non-terminal residue" evidence="2">
    <location>
        <position position="34"/>
    </location>
</feature>
<organism evidence="2 3">
    <name type="scientific">Mycoplasmopsis synoviae</name>
    <name type="common">Mycoplasma synoviae</name>
    <dbReference type="NCBI Taxonomy" id="2109"/>
    <lineage>
        <taxon>Bacteria</taxon>
        <taxon>Bacillati</taxon>
        <taxon>Mycoplasmatota</taxon>
        <taxon>Mycoplasmoidales</taxon>
        <taxon>Metamycoplasmataceae</taxon>
        <taxon>Mycoplasmopsis</taxon>
    </lineage>
</organism>
<keyword evidence="1" id="KW-0472">Membrane</keyword>
<evidence type="ECO:0000256" key="1">
    <source>
        <dbReference type="SAM" id="Phobius"/>
    </source>
</evidence>
<reference evidence="3" key="1">
    <citation type="submission" date="2018-06" db="EMBL/GenBank/DDBJ databases">
        <authorList>
            <consortium name="Pathogen Informatics"/>
        </authorList>
    </citation>
    <scope>NUCLEOTIDE SEQUENCE [LARGE SCALE GENOMIC DNA]</scope>
    <source>
        <strain evidence="3">NCTC10124</strain>
    </source>
</reference>
<name>A0A3B0P9G7_MYCSY</name>
<dbReference type="AlphaFoldDB" id="A0A3B0P9G7"/>
<accession>A0A3B0P9G7</accession>
<evidence type="ECO:0000313" key="2">
    <source>
        <dbReference type="EMBL" id="SYV92687.1"/>
    </source>
</evidence>
<keyword evidence="1" id="KW-0812">Transmembrane</keyword>
<keyword evidence="1" id="KW-1133">Transmembrane helix</keyword>
<evidence type="ECO:0000313" key="3">
    <source>
        <dbReference type="Proteomes" id="UP000259328"/>
    </source>
</evidence>
<dbReference type="InterPro" id="IPR038377">
    <property type="entry name" value="Na/Glc_symporter_sf"/>
</dbReference>